<name>A0ABW5PXM7_9BACI</name>
<proteinExistence type="predicted"/>
<comment type="caution">
    <text evidence="1">The sequence shown here is derived from an EMBL/GenBank/DDBJ whole genome shotgun (WGS) entry which is preliminary data.</text>
</comment>
<accession>A0ABW5PXM7</accession>
<keyword evidence="2" id="KW-1185">Reference proteome</keyword>
<evidence type="ECO:0000313" key="2">
    <source>
        <dbReference type="Proteomes" id="UP001597451"/>
    </source>
</evidence>
<gene>
    <name evidence="1" type="ORF">ACFSUN_03660</name>
</gene>
<evidence type="ECO:0008006" key="3">
    <source>
        <dbReference type="Google" id="ProtNLM"/>
    </source>
</evidence>
<sequence length="137" mass="15171">MNVKSEKGAALVLTLMFIALALLFITTLSGMVVQTTKQVTTMEKRNDAELVAQMGVDYVQALLDDYERSEAQDLLTYLTDHIPKNVLIGANGDRQFEIELPREILLQDGYEVTFTSIGTAQGQTVETEGTIEITINE</sequence>
<dbReference type="EMBL" id="JBHUMX010000007">
    <property type="protein sequence ID" value="MFD2627890.1"/>
    <property type="molecule type" value="Genomic_DNA"/>
</dbReference>
<protein>
    <recommendedName>
        <fullName evidence="3">Type II secretion system protein</fullName>
    </recommendedName>
</protein>
<dbReference type="Proteomes" id="UP001597451">
    <property type="component" value="Unassembled WGS sequence"/>
</dbReference>
<reference evidence="2" key="1">
    <citation type="journal article" date="2019" name="Int. J. Syst. Evol. Microbiol.">
        <title>The Global Catalogue of Microorganisms (GCM) 10K type strain sequencing project: providing services to taxonomists for standard genome sequencing and annotation.</title>
        <authorList>
            <consortium name="The Broad Institute Genomics Platform"/>
            <consortium name="The Broad Institute Genome Sequencing Center for Infectious Disease"/>
            <person name="Wu L."/>
            <person name="Ma J."/>
        </authorList>
    </citation>
    <scope>NUCLEOTIDE SEQUENCE [LARGE SCALE GENOMIC DNA]</scope>
    <source>
        <strain evidence="2">TISTR 1858</strain>
    </source>
</reference>
<dbReference type="RefSeq" id="WP_379560561.1">
    <property type="nucleotide sequence ID" value="NZ_CP085256.1"/>
</dbReference>
<evidence type="ECO:0000313" key="1">
    <source>
        <dbReference type="EMBL" id="MFD2627890.1"/>
    </source>
</evidence>
<organism evidence="1 2">
    <name type="scientific">Oceanobacillus kapialis</name>
    <dbReference type="NCBI Taxonomy" id="481353"/>
    <lineage>
        <taxon>Bacteria</taxon>
        <taxon>Bacillati</taxon>
        <taxon>Bacillota</taxon>
        <taxon>Bacilli</taxon>
        <taxon>Bacillales</taxon>
        <taxon>Bacillaceae</taxon>
        <taxon>Oceanobacillus</taxon>
    </lineage>
</organism>